<feature type="transmembrane region" description="Helical" evidence="7">
    <location>
        <begin position="98"/>
        <end position="119"/>
    </location>
</feature>
<comment type="caution">
    <text evidence="8">The sequence shown here is derived from an EMBL/GenBank/DDBJ whole genome shotgun (WGS) entry which is preliminary data.</text>
</comment>
<feature type="transmembrane region" description="Helical" evidence="7">
    <location>
        <begin position="229"/>
        <end position="248"/>
    </location>
</feature>
<feature type="transmembrane region" description="Helical" evidence="7">
    <location>
        <begin position="330"/>
        <end position="351"/>
    </location>
</feature>
<dbReference type="EMBL" id="SWFS01000443">
    <property type="protein sequence ID" value="KAA8903291.1"/>
    <property type="molecule type" value="Genomic_DNA"/>
</dbReference>
<dbReference type="AlphaFoldDB" id="A0A642UUM0"/>
<keyword evidence="5 7" id="KW-1133">Transmembrane helix</keyword>
<keyword evidence="3" id="KW-0813">Transport</keyword>
<dbReference type="PANTHER" id="PTHR23511">
    <property type="entry name" value="SYNAPTIC VESICLE GLYCOPROTEIN 2"/>
    <property type="match status" value="1"/>
</dbReference>
<protein>
    <recommendedName>
        <fullName evidence="10">Major facilitator superfamily (MFS) profile domain-containing protein</fullName>
    </recommendedName>
</protein>
<dbReference type="InterPro" id="IPR036259">
    <property type="entry name" value="MFS_trans_sf"/>
</dbReference>
<dbReference type="FunFam" id="1.20.1250.20:FF:000171">
    <property type="entry name" value="MFS general substrate transporter"/>
    <property type="match status" value="1"/>
</dbReference>
<dbReference type="PANTHER" id="PTHR23511:SF4">
    <property type="entry name" value="MAJOR FACILITATOR SUPERFAMILY (MFS) PROFILE DOMAIN-CONTAINING PROTEIN"/>
    <property type="match status" value="1"/>
</dbReference>
<dbReference type="VEuPathDB" id="FungiDB:TRICI_005729"/>
<dbReference type="Gene3D" id="1.20.1250.20">
    <property type="entry name" value="MFS general substrate transporter like domains"/>
    <property type="match status" value="1"/>
</dbReference>
<keyword evidence="4 7" id="KW-0812">Transmembrane</keyword>
<feature type="transmembrane region" description="Helical" evidence="7">
    <location>
        <begin position="426"/>
        <end position="444"/>
    </location>
</feature>
<dbReference type="OrthoDB" id="3936150at2759"/>
<evidence type="ECO:0000256" key="3">
    <source>
        <dbReference type="ARBA" id="ARBA00022448"/>
    </source>
</evidence>
<feature type="transmembrane region" description="Helical" evidence="7">
    <location>
        <begin position="190"/>
        <end position="209"/>
    </location>
</feature>
<name>A0A642UUM0_9ASCO</name>
<evidence type="ECO:0000256" key="7">
    <source>
        <dbReference type="SAM" id="Phobius"/>
    </source>
</evidence>
<gene>
    <name evidence="8" type="ORF">TRICI_005729</name>
</gene>
<evidence type="ECO:0000256" key="5">
    <source>
        <dbReference type="ARBA" id="ARBA00022989"/>
    </source>
</evidence>
<dbReference type="Proteomes" id="UP000761534">
    <property type="component" value="Unassembled WGS sequence"/>
</dbReference>
<evidence type="ECO:0008006" key="10">
    <source>
        <dbReference type="Google" id="ProtNLM"/>
    </source>
</evidence>
<feature type="transmembrane region" description="Helical" evidence="7">
    <location>
        <begin position="131"/>
        <end position="152"/>
    </location>
</feature>
<dbReference type="GO" id="GO:0022857">
    <property type="term" value="F:transmembrane transporter activity"/>
    <property type="evidence" value="ECO:0007669"/>
    <property type="project" value="InterPro"/>
</dbReference>
<reference evidence="8" key="1">
    <citation type="journal article" date="2019" name="G3 (Bethesda)">
        <title>Genome Assemblies of Two Rare Opportunistic Yeast Pathogens: Diutina rugosa (syn. Candida rugosa) and Trichomonascus ciferrii (syn. Candida ciferrii).</title>
        <authorList>
            <person name="Mixao V."/>
            <person name="Saus E."/>
            <person name="Hansen A.P."/>
            <person name="Lass-Florl C."/>
            <person name="Gabaldon T."/>
        </authorList>
    </citation>
    <scope>NUCLEOTIDE SEQUENCE</scope>
    <source>
        <strain evidence="8">CBS 4856</strain>
    </source>
</reference>
<keyword evidence="9" id="KW-1185">Reference proteome</keyword>
<evidence type="ECO:0000256" key="2">
    <source>
        <dbReference type="ARBA" id="ARBA00008335"/>
    </source>
</evidence>
<keyword evidence="6 7" id="KW-0472">Membrane</keyword>
<evidence type="ECO:0000256" key="1">
    <source>
        <dbReference type="ARBA" id="ARBA00004141"/>
    </source>
</evidence>
<evidence type="ECO:0000313" key="8">
    <source>
        <dbReference type="EMBL" id="KAA8903291.1"/>
    </source>
</evidence>
<dbReference type="SUPFAM" id="SSF103473">
    <property type="entry name" value="MFS general substrate transporter"/>
    <property type="match status" value="1"/>
</dbReference>
<comment type="subcellular location">
    <subcellularLocation>
        <location evidence="1">Membrane</location>
        <topology evidence="1">Multi-pass membrane protein</topology>
    </subcellularLocation>
</comment>
<evidence type="ECO:0000256" key="6">
    <source>
        <dbReference type="ARBA" id="ARBA00023136"/>
    </source>
</evidence>
<proteinExistence type="inferred from homology"/>
<comment type="similarity">
    <text evidence="2">Belongs to the major facilitator superfamily.</text>
</comment>
<dbReference type="Pfam" id="PF07690">
    <property type="entry name" value="MFS_1"/>
    <property type="match status" value="1"/>
</dbReference>
<feature type="transmembrane region" description="Helical" evidence="7">
    <location>
        <begin position="465"/>
        <end position="485"/>
    </location>
</feature>
<feature type="transmembrane region" description="Helical" evidence="7">
    <location>
        <begin position="158"/>
        <end position="178"/>
    </location>
</feature>
<organism evidence="8 9">
    <name type="scientific">Trichomonascus ciferrii</name>
    <dbReference type="NCBI Taxonomy" id="44093"/>
    <lineage>
        <taxon>Eukaryota</taxon>
        <taxon>Fungi</taxon>
        <taxon>Dikarya</taxon>
        <taxon>Ascomycota</taxon>
        <taxon>Saccharomycotina</taxon>
        <taxon>Dipodascomycetes</taxon>
        <taxon>Dipodascales</taxon>
        <taxon>Trichomonascaceae</taxon>
        <taxon>Trichomonascus</taxon>
        <taxon>Trichomonascus ciferrii complex</taxon>
    </lineage>
</organism>
<evidence type="ECO:0000256" key="4">
    <source>
        <dbReference type="ARBA" id="ARBA00022692"/>
    </source>
</evidence>
<feature type="transmembrane region" description="Helical" evidence="7">
    <location>
        <begin position="378"/>
        <end position="397"/>
    </location>
</feature>
<dbReference type="GO" id="GO:0016020">
    <property type="term" value="C:membrane"/>
    <property type="evidence" value="ECO:0007669"/>
    <property type="project" value="UniProtKB-SubCell"/>
</dbReference>
<accession>A0A642UUM0</accession>
<sequence>MTSAEIEKKISNNNSSLEQENVVVDSSSIRQGELLTMDDDVLAKKIHLCNQALNEIGFTPYHFKMFCLNGMGYAVDSLLTLLHSVCQTQINMEFGKEFPALVSGNYVGLFVGCMFWGFSADIIGRRIAFHLTLFITSIFGMATAGGLNYVAVVSLSSVCYFGAGGNLVLDAVTFLEYLPYKYQWMVTFMALWWGLGQLVTCALAWPLIANFSCESADDCPRSSNMGWRYTYLCCGAFVLICALCRVFVVRMVETPKYDLSNGNDERVIINLDKIAASAGRQNPLTLEDLQALGHTKVDKSHKTWAQIISPKAAFGDLGYHFRGLFANFKLGLSTVLNMVSWGLIGLCYVLFNGFLPTYLAARGADGGSDIDTTYRNNFIVTTCSIFGPVIAAGICVIPKIGRRGALGTGAALTMVFMFSYTKVSTAAQNLGLSCAINVCINIYYGTLYAYTPEVMPSAHRSTGNGLAVGVNRIFGIIAPIIAYYGDTASAIPLYVMASCFAILIFVSIAMPFEPMGAQSM</sequence>
<feature type="transmembrane region" description="Helical" evidence="7">
    <location>
        <begin position="491"/>
        <end position="512"/>
    </location>
</feature>
<dbReference type="InterPro" id="IPR011701">
    <property type="entry name" value="MFS"/>
</dbReference>
<evidence type="ECO:0000313" key="9">
    <source>
        <dbReference type="Proteomes" id="UP000761534"/>
    </source>
</evidence>